<evidence type="ECO:0000256" key="2">
    <source>
        <dbReference type="ARBA" id="ARBA00022578"/>
    </source>
</evidence>
<dbReference type="EMBL" id="BAAAZC010000048">
    <property type="protein sequence ID" value="GAA3992376.1"/>
    <property type="molecule type" value="Genomic_DNA"/>
</dbReference>
<keyword evidence="4" id="KW-0233">DNA recombination</keyword>
<dbReference type="NCBIfam" id="NF033592">
    <property type="entry name" value="transpos_IS4_1"/>
    <property type="match status" value="1"/>
</dbReference>
<accession>A0ABP7R5Q7</accession>
<evidence type="ECO:0000256" key="4">
    <source>
        <dbReference type="ARBA" id="ARBA00023172"/>
    </source>
</evidence>
<evidence type="ECO:0000313" key="7">
    <source>
        <dbReference type="Proteomes" id="UP001500742"/>
    </source>
</evidence>
<proteinExistence type="inferred from homology"/>
<comment type="similarity">
    <text evidence="1">Belongs to the transposase 11 family.</text>
</comment>
<dbReference type="PANTHER" id="PTHR33258">
    <property type="entry name" value="TRANSPOSASE INSL FOR INSERTION SEQUENCE ELEMENT IS186A-RELATED"/>
    <property type="match status" value="1"/>
</dbReference>
<keyword evidence="3" id="KW-0238">DNA-binding</keyword>
<dbReference type="PANTHER" id="PTHR33258:SF1">
    <property type="entry name" value="TRANSPOSASE INSL FOR INSERTION SEQUENCE ELEMENT IS186A-RELATED"/>
    <property type="match status" value="1"/>
</dbReference>
<dbReference type="InterPro" id="IPR047952">
    <property type="entry name" value="Transpos_IS4"/>
</dbReference>
<evidence type="ECO:0000313" key="6">
    <source>
        <dbReference type="EMBL" id="GAA3992376.1"/>
    </source>
</evidence>
<dbReference type="Proteomes" id="UP001500742">
    <property type="component" value="Unassembled WGS sequence"/>
</dbReference>
<feature type="domain" description="Transposase IS4-like" evidence="5">
    <location>
        <begin position="73"/>
        <end position="298"/>
    </location>
</feature>
<keyword evidence="2" id="KW-0815">Transposition</keyword>
<organism evidence="6 7">
    <name type="scientific">Mucilaginibacter dorajii</name>
    <dbReference type="NCBI Taxonomy" id="692994"/>
    <lineage>
        <taxon>Bacteria</taxon>
        <taxon>Pseudomonadati</taxon>
        <taxon>Bacteroidota</taxon>
        <taxon>Sphingobacteriia</taxon>
        <taxon>Sphingobacteriales</taxon>
        <taxon>Sphingobacteriaceae</taxon>
        <taxon>Mucilaginibacter</taxon>
    </lineage>
</organism>
<dbReference type="InterPro" id="IPR002559">
    <property type="entry name" value="Transposase_11"/>
</dbReference>
<protein>
    <submittedName>
        <fullName evidence="6">IS4 family transposase</fullName>
    </submittedName>
</protein>
<evidence type="ECO:0000256" key="1">
    <source>
        <dbReference type="ARBA" id="ARBA00010075"/>
    </source>
</evidence>
<evidence type="ECO:0000256" key="3">
    <source>
        <dbReference type="ARBA" id="ARBA00023125"/>
    </source>
</evidence>
<keyword evidence="7" id="KW-1185">Reference proteome</keyword>
<dbReference type="Gene3D" id="3.90.350.10">
    <property type="entry name" value="Transposase Inhibitor Protein From Tn5, Chain A, domain 1"/>
    <property type="match status" value="1"/>
</dbReference>
<dbReference type="Pfam" id="PF01609">
    <property type="entry name" value="DDE_Tnp_1"/>
    <property type="match status" value="1"/>
</dbReference>
<evidence type="ECO:0000259" key="5">
    <source>
        <dbReference type="Pfam" id="PF01609"/>
    </source>
</evidence>
<gene>
    <name evidence="6" type="ORF">GCM10022210_52610</name>
</gene>
<comment type="caution">
    <text evidence="6">The sequence shown here is derived from an EMBL/GenBank/DDBJ whole genome shotgun (WGS) entry which is preliminary data.</text>
</comment>
<reference evidence="7" key="1">
    <citation type="journal article" date="2019" name="Int. J. Syst. Evol. Microbiol.">
        <title>The Global Catalogue of Microorganisms (GCM) 10K type strain sequencing project: providing services to taxonomists for standard genome sequencing and annotation.</title>
        <authorList>
            <consortium name="The Broad Institute Genomics Platform"/>
            <consortium name="The Broad Institute Genome Sequencing Center for Infectious Disease"/>
            <person name="Wu L."/>
            <person name="Ma J."/>
        </authorList>
    </citation>
    <scope>NUCLEOTIDE SEQUENCE [LARGE SCALE GENOMIC DNA]</scope>
    <source>
        <strain evidence="7">JCM 16601</strain>
    </source>
</reference>
<dbReference type="InterPro" id="IPR012337">
    <property type="entry name" value="RNaseH-like_sf"/>
</dbReference>
<sequence length="369" mass="42875">MINQLRKSLAIEIDGFVRYFNGRFSAGISHFTSSAFIQNRKKINPDVFKHLTDVIIKNFYTKDNDELKLLQGFRILACDSSAITLPFTKEFKERYGVVKNVNTLDVAQAKISVLYDVLNELVLDIDLDKSRFCERSLALRHRSYWQTNDLIIYDRGYPSFGFINEHVQAGIDYLMRVKKGHSELIKTFVDSGKKSEITLMRPDQDKSFKGKPYTRKHTIPVRLIRVELPGNEIEILITSLLDSRKYPAKMFMKLYFMRWGVETFYDELKNKLKVEYFSGYSDTSVRQDLFCAVFISNLQSVIVNGLDDELEVINEKRKLNYKVNTNVSYGLLKNRIIDLLCQKAPLDDIYQELEGLFLKHTIPIRGGTH</sequence>
<dbReference type="SUPFAM" id="SSF53098">
    <property type="entry name" value="Ribonuclease H-like"/>
    <property type="match status" value="1"/>
</dbReference>
<name>A0ABP7R5Q7_9SPHI</name>